<feature type="domain" description="Calcineurin-like phosphoesterase" evidence="1">
    <location>
        <begin position="42"/>
        <end position="218"/>
    </location>
</feature>
<dbReference type="Gene3D" id="3.60.21.10">
    <property type="match status" value="1"/>
</dbReference>
<dbReference type="SUPFAM" id="SSF56300">
    <property type="entry name" value="Metallo-dependent phosphatases"/>
    <property type="match status" value="1"/>
</dbReference>
<evidence type="ECO:0000313" key="3">
    <source>
        <dbReference type="Proteomes" id="UP000321436"/>
    </source>
</evidence>
<dbReference type="InterPro" id="IPR004843">
    <property type="entry name" value="Calcineurin-like_PHP"/>
</dbReference>
<sequence>MLTRRDFLEMALKGIVVIGAGNTLQSFSPAGFRLPDRKKVLLRFALASDGHYGQPKTTYYENHKKMVNWLNKEGRRRGLDFSVINGDVFHNDPKFLPEVKKTWDQLKMKYYVSHGNHDMIPEKDWEQTWGIPWHHAFEQGDAAFLILNTADVTGKYICPDMDWTKEQLQRFSAKKHLFVFMHITPVKWTEHGIDCPELVEMFTKQSNLRAVFHGHDHIEDGMKEKNGKHYFFDAHIGGSWGTPYTGYRIVELLESGEVLSYQVNPAQDMPVNSTTVPDKM</sequence>
<dbReference type="EMBL" id="BKAU01000004">
    <property type="protein sequence ID" value="GEP97220.1"/>
    <property type="molecule type" value="Genomic_DNA"/>
</dbReference>
<evidence type="ECO:0000259" key="1">
    <source>
        <dbReference type="Pfam" id="PF00149"/>
    </source>
</evidence>
<evidence type="ECO:0000313" key="2">
    <source>
        <dbReference type="EMBL" id="GEP97220.1"/>
    </source>
</evidence>
<dbReference type="Proteomes" id="UP000321436">
    <property type="component" value="Unassembled WGS sequence"/>
</dbReference>
<reference evidence="2 3" key="1">
    <citation type="submission" date="2019-07" db="EMBL/GenBank/DDBJ databases">
        <title>Whole genome shotgun sequence of Chitinophaga cymbidii NBRC 109752.</title>
        <authorList>
            <person name="Hosoyama A."/>
            <person name="Uohara A."/>
            <person name="Ohji S."/>
            <person name="Ichikawa N."/>
        </authorList>
    </citation>
    <scope>NUCLEOTIDE SEQUENCE [LARGE SCALE GENOMIC DNA]</scope>
    <source>
        <strain evidence="2 3">NBRC 109752</strain>
    </source>
</reference>
<dbReference type="InterPro" id="IPR029052">
    <property type="entry name" value="Metallo-depent_PP-like"/>
</dbReference>
<dbReference type="Pfam" id="PF00149">
    <property type="entry name" value="Metallophos"/>
    <property type="match status" value="1"/>
</dbReference>
<comment type="caution">
    <text evidence="2">The sequence shown here is derived from an EMBL/GenBank/DDBJ whole genome shotgun (WGS) entry which is preliminary data.</text>
</comment>
<accession>A0A512RNF0</accession>
<gene>
    <name evidence="2" type="ORF">CCY01nite_34800</name>
</gene>
<organism evidence="2 3">
    <name type="scientific">Chitinophaga cymbidii</name>
    <dbReference type="NCBI Taxonomy" id="1096750"/>
    <lineage>
        <taxon>Bacteria</taxon>
        <taxon>Pseudomonadati</taxon>
        <taxon>Bacteroidota</taxon>
        <taxon>Chitinophagia</taxon>
        <taxon>Chitinophagales</taxon>
        <taxon>Chitinophagaceae</taxon>
        <taxon>Chitinophaga</taxon>
    </lineage>
</organism>
<dbReference type="GO" id="GO:0016787">
    <property type="term" value="F:hydrolase activity"/>
    <property type="evidence" value="ECO:0007669"/>
    <property type="project" value="InterPro"/>
</dbReference>
<dbReference type="AlphaFoldDB" id="A0A512RNF0"/>
<protein>
    <recommendedName>
        <fullName evidence="1">Calcineurin-like phosphoesterase domain-containing protein</fullName>
    </recommendedName>
</protein>
<name>A0A512RNF0_9BACT</name>
<dbReference type="PANTHER" id="PTHR43143:SF1">
    <property type="entry name" value="SERINE_THREONINE-PROTEIN PHOSPHATASE CPPED1"/>
    <property type="match status" value="1"/>
</dbReference>
<keyword evidence="3" id="KW-1185">Reference proteome</keyword>
<proteinExistence type="predicted"/>
<dbReference type="PANTHER" id="PTHR43143">
    <property type="entry name" value="METALLOPHOSPHOESTERASE, CALCINEURIN SUPERFAMILY"/>
    <property type="match status" value="1"/>
</dbReference>
<dbReference type="RefSeq" id="WP_146864579.1">
    <property type="nucleotide sequence ID" value="NZ_BKAU01000004.1"/>
</dbReference>
<dbReference type="OrthoDB" id="9816081at2"/>
<dbReference type="InterPro" id="IPR051918">
    <property type="entry name" value="STPP_CPPED1"/>
</dbReference>